<dbReference type="AlphaFoldDB" id="A0A5J4QJ71"/>
<protein>
    <submittedName>
        <fullName evidence="1">Uncharacterized protein</fullName>
    </submittedName>
</protein>
<feature type="non-terminal residue" evidence="1">
    <location>
        <position position="1"/>
    </location>
</feature>
<dbReference type="EMBL" id="SNRY01003185">
    <property type="protein sequence ID" value="KAA6321897.1"/>
    <property type="molecule type" value="Genomic_DNA"/>
</dbReference>
<comment type="caution">
    <text evidence="1">The sequence shown here is derived from an EMBL/GenBank/DDBJ whole genome shotgun (WGS) entry which is preliminary data.</text>
</comment>
<gene>
    <name evidence="1" type="ORF">EZS27_028509</name>
</gene>
<accession>A0A5J4QJ71</accession>
<name>A0A5J4QJ71_9ZZZZ</name>
<reference evidence="1" key="1">
    <citation type="submission" date="2019-03" db="EMBL/GenBank/DDBJ databases">
        <title>Single cell metagenomics reveals metabolic interactions within the superorganism composed of flagellate Streblomastix strix and complex community of Bacteroidetes bacteria on its surface.</title>
        <authorList>
            <person name="Treitli S.C."/>
            <person name="Kolisko M."/>
            <person name="Husnik F."/>
            <person name="Keeling P."/>
            <person name="Hampl V."/>
        </authorList>
    </citation>
    <scope>NUCLEOTIDE SEQUENCE</scope>
    <source>
        <strain evidence="1">STM</strain>
    </source>
</reference>
<evidence type="ECO:0000313" key="1">
    <source>
        <dbReference type="EMBL" id="KAA6321897.1"/>
    </source>
</evidence>
<sequence length="49" mass="5800">CKYYGKVAEFTEAINCSLMKTKNKENKNEFNTQLALNFQLYNNSIYNRV</sequence>
<proteinExistence type="predicted"/>
<organism evidence="1">
    <name type="scientific">termite gut metagenome</name>
    <dbReference type="NCBI Taxonomy" id="433724"/>
    <lineage>
        <taxon>unclassified sequences</taxon>
        <taxon>metagenomes</taxon>
        <taxon>organismal metagenomes</taxon>
    </lineage>
</organism>